<dbReference type="EMBL" id="CAAHGQ010000023">
    <property type="protein sequence ID" value="VGP75331.1"/>
    <property type="molecule type" value="Genomic_DNA"/>
</dbReference>
<dbReference type="Proteomes" id="UP000328848">
    <property type="component" value="Unassembled WGS sequence"/>
</dbReference>
<sequence>MKHILIISFMNEVACTFVNAYLLPDLISSEPFGEITV</sequence>
<name>A0A8B6IM02_9ENTR</name>
<organism evidence="1 2">
    <name type="scientific">Klebsiella africana</name>
    <dbReference type="NCBI Taxonomy" id="2489010"/>
    <lineage>
        <taxon>Bacteria</taxon>
        <taxon>Pseudomonadati</taxon>
        <taxon>Pseudomonadota</taxon>
        <taxon>Gammaproteobacteria</taxon>
        <taxon>Enterobacterales</taxon>
        <taxon>Enterobacteriaceae</taxon>
        <taxon>Klebsiella/Raoultella group</taxon>
        <taxon>Klebsiella</taxon>
    </lineage>
</organism>
<reference evidence="1 2" key="1">
    <citation type="submission" date="2019-04" db="EMBL/GenBank/DDBJ databases">
        <authorList>
            <person name="Brisse S."/>
            <person name="Rodrigues C."/>
        </authorList>
    </citation>
    <scope>NUCLEOTIDE SEQUENCE [LARGE SCALE GENOMIC DNA]</scope>
    <source>
        <strain evidence="1">SB5857</strain>
    </source>
</reference>
<protein>
    <submittedName>
        <fullName evidence="1">Uncharacterized protein</fullName>
    </submittedName>
</protein>
<accession>A0A8B6IM02</accession>
<comment type="caution">
    <text evidence="1">The sequence shown here is derived from an EMBL/GenBank/DDBJ whole genome shotgun (WGS) entry which is preliminary data.</text>
</comment>
<evidence type="ECO:0000313" key="2">
    <source>
        <dbReference type="Proteomes" id="UP000328848"/>
    </source>
</evidence>
<proteinExistence type="predicted"/>
<gene>
    <name evidence="1" type="ORF">SB5857_00752</name>
</gene>
<dbReference type="AlphaFoldDB" id="A0A8B6IM02"/>
<evidence type="ECO:0000313" key="1">
    <source>
        <dbReference type="EMBL" id="VGP75331.1"/>
    </source>
</evidence>